<dbReference type="Proteomes" id="UP000249402">
    <property type="component" value="Unassembled WGS sequence"/>
</dbReference>
<gene>
    <name evidence="1" type="ORF">BO80DRAFT_480266</name>
</gene>
<evidence type="ECO:0000313" key="1">
    <source>
        <dbReference type="EMBL" id="RAK98222.1"/>
    </source>
</evidence>
<dbReference type="RefSeq" id="XP_025572550.1">
    <property type="nucleotide sequence ID" value="XM_025723329.1"/>
</dbReference>
<sequence>MNGFELSVNLTRRELCLTPQEFGDHEVDLAAFTGILHLDIPESQNWTTEEVKARYTIYKSAQTDQLALADSTSVVASLTQCLERLEHVSTIGMRDYPPMDPSKKTSPFICLGMQTLRKQLLVNPCARLRGRAICPSTGRPLENNYMVPPDCFTLSGPLHQSLQACLQDLQDLDNCLGPADPDDNTDFLSHLATRAAPNLFVLRLSMWDQLHDLSSVPFTHLAQKIHFTRLSELHLHHVELTQPRFQLFLHTAAPTLQVLTLVAVSLNDPIPVLRRCSLEHHAAIFTVWRRFLDTL</sequence>
<dbReference type="AlphaFoldDB" id="A0A395GS70"/>
<dbReference type="EMBL" id="KZ824455">
    <property type="protein sequence ID" value="RAK98222.1"/>
    <property type="molecule type" value="Genomic_DNA"/>
</dbReference>
<dbReference type="OrthoDB" id="5279008at2759"/>
<accession>A0A395GS70</accession>
<dbReference type="GeneID" id="37228194"/>
<dbReference type="STRING" id="1448316.A0A395GS70"/>
<proteinExistence type="predicted"/>
<keyword evidence="2" id="KW-1185">Reference proteome</keyword>
<reference evidence="1 2" key="1">
    <citation type="submission" date="2018-02" db="EMBL/GenBank/DDBJ databases">
        <title>The genomes of Aspergillus section Nigri reveals drivers in fungal speciation.</title>
        <authorList>
            <consortium name="DOE Joint Genome Institute"/>
            <person name="Vesth T.C."/>
            <person name="Nybo J."/>
            <person name="Theobald S."/>
            <person name="Brandl J."/>
            <person name="Frisvad J.C."/>
            <person name="Nielsen K.F."/>
            <person name="Lyhne E.K."/>
            <person name="Kogle M.E."/>
            <person name="Kuo A."/>
            <person name="Riley R."/>
            <person name="Clum A."/>
            <person name="Nolan M."/>
            <person name="Lipzen A."/>
            <person name="Salamov A."/>
            <person name="Henrissat B."/>
            <person name="Wiebenga A."/>
            <person name="De vries R.P."/>
            <person name="Grigoriev I.V."/>
            <person name="Mortensen U.H."/>
            <person name="Andersen M.R."/>
            <person name="Baker S.E."/>
        </authorList>
    </citation>
    <scope>NUCLEOTIDE SEQUENCE [LARGE SCALE GENOMIC DNA]</scope>
    <source>
        <strain evidence="1 2">CBS 121593</strain>
    </source>
</reference>
<dbReference type="VEuPathDB" id="FungiDB:BO80DRAFT_480266"/>
<name>A0A395GS70_9EURO</name>
<protein>
    <submittedName>
        <fullName evidence="1">Uncharacterized protein</fullName>
    </submittedName>
</protein>
<organism evidence="1 2">
    <name type="scientific">Aspergillus ibericus CBS 121593</name>
    <dbReference type="NCBI Taxonomy" id="1448316"/>
    <lineage>
        <taxon>Eukaryota</taxon>
        <taxon>Fungi</taxon>
        <taxon>Dikarya</taxon>
        <taxon>Ascomycota</taxon>
        <taxon>Pezizomycotina</taxon>
        <taxon>Eurotiomycetes</taxon>
        <taxon>Eurotiomycetidae</taxon>
        <taxon>Eurotiales</taxon>
        <taxon>Aspergillaceae</taxon>
        <taxon>Aspergillus</taxon>
        <taxon>Aspergillus subgen. Circumdati</taxon>
    </lineage>
</organism>
<evidence type="ECO:0000313" key="2">
    <source>
        <dbReference type="Proteomes" id="UP000249402"/>
    </source>
</evidence>